<evidence type="ECO:0000313" key="2">
    <source>
        <dbReference type="EMBL" id="RHZ76375.1"/>
    </source>
</evidence>
<protein>
    <submittedName>
        <fullName evidence="2">Uncharacterized protein</fullName>
    </submittedName>
</protein>
<accession>A0A397IKG7</accession>
<comment type="caution">
    <text evidence="2">The sequence shown here is derived from an EMBL/GenBank/DDBJ whole genome shotgun (WGS) entry which is preliminary data.</text>
</comment>
<dbReference type="AlphaFoldDB" id="A0A397IKG7"/>
<feature type="region of interest" description="Disordered" evidence="1">
    <location>
        <begin position="180"/>
        <end position="213"/>
    </location>
</feature>
<evidence type="ECO:0000256" key="1">
    <source>
        <dbReference type="SAM" id="MobiDB-lite"/>
    </source>
</evidence>
<feature type="compositionally biased region" description="Acidic residues" evidence="1">
    <location>
        <begin position="180"/>
        <end position="207"/>
    </location>
</feature>
<name>A0A397IKG7_9GLOM</name>
<evidence type="ECO:0000313" key="3">
    <source>
        <dbReference type="Proteomes" id="UP000266861"/>
    </source>
</evidence>
<reference evidence="2 3" key="1">
    <citation type="submission" date="2018-08" db="EMBL/GenBank/DDBJ databases">
        <title>Genome and evolution of the arbuscular mycorrhizal fungus Diversispora epigaea (formerly Glomus versiforme) and its bacterial endosymbionts.</title>
        <authorList>
            <person name="Sun X."/>
            <person name="Fei Z."/>
            <person name="Harrison M."/>
        </authorList>
    </citation>
    <scope>NUCLEOTIDE SEQUENCE [LARGE SCALE GENOMIC DNA]</scope>
    <source>
        <strain evidence="2 3">IT104</strain>
    </source>
</reference>
<gene>
    <name evidence="2" type="ORF">Glove_198g98</name>
</gene>
<sequence>MIKITRIIKRFIPYTLNLDNSNNYENRNWYRYRNRIKYKYKDYNYSLLSIQKKSQPLRSPQQRRKENNQELVHKLDFDIKLFKGLKFRISLYIMIPMMSRRKLLWLLVQRCSIQKKSQPLRSPQQRRKENNQELVHKLDFDIKLFKGLKFRISLYIMIPMMSRRKLLWLLNNPLVQNDGDDLLGDGDGDGDDDDDDGDDDDDDGGGGDDEKNI</sequence>
<organism evidence="2 3">
    <name type="scientific">Diversispora epigaea</name>
    <dbReference type="NCBI Taxonomy" id="1348612"/>
    <lineage>
        <taxon>Eukaryota</taxon>
        <taxon>Fungi</taxon>
        <taxon>Fungi incertae sedis</taxon>
        <taxon>Mucoromycota</taxon>
        <taxon>Glomeromycotina</taxon>
        <taxon>Glomeromycetes</taxon>
        <taxon>Diversisporales</taxon>
        <taxon>Diversisporaceae</taxon>
        <taxon>Diversispora</taxon>
    </lineage>
</organism>
<dbReference type="Proteomes" id="UP000266861">
    <property type="component" value="Unassembled WGS sequence"/>
</dbReference>
<dbReference type="EMBL" id="PQFF01000186">
    <property type="protein sequence ID" value="RHZ76375.1"/>
    <property type="molecule type" value="Genomic_DNA"/>
</dbReference>
<keyword evidence="3" id="KW-1185">Reference proteome</keyword>
<proteinExistence type="predicted"/>